<proteinExistence type="predicted"/>
<gene>
    <name evidence="4" type="ORF">FHS87_003295</name>
</gene>
<comment type="caution">
    <text evidence="4">The sequence shown here is derived from an EMBL/GenBank/DDBJ whole genome shotgun (WGS) entry which is preliminary data.</text>
</comment>
<reference evidence="4 5" key="1">
    <citation type="submission" date="2020-08" db="EMBL/GenBank/DDBJ databases">
        <title>Genomic Encyclopedia of Type Strains, Phase IV (KMG-IV): sequencing the most valuable type-strain genomes for metagenomic binning, comparative biology and taxonomic classification.</title>
        <authorList>
            <person name="Goeker M."/>
        </authorList>
    </citation>
    <scope>NUCLEOTIDE SEQUENCE [LARGE SCALE GENOMIC DNA]</scope>
    <source>
        <strain evidence="4 5">DSM 25622</strain>
    </source>
</reference>
<name>A0A840Y5Y1_9PROT</name>
<dbReference type="RefSeq" id="WP_184520458.1">
    <property type="nucleotide sequence ID" value="NZ_JACIJD010000016.1"/>
</dbReference>
<keyword evidence="5" id="KW-1185">Reference proteome</keyword>
<evidence type="ECO:0000256" key="1">
    <source>
        <dbReference type="ARBA" id="ARBA00003989"/>
    </source>
</evidence>
<dbReference type="AlphaFoldDB" id="A0A840Y5Y1"/>
<comment type="function">
    <text evidence="1">May be involved in the biogenesis of curli organelles.</text>
</comment>
<evidence type="ECO:0000313" key="4">
    <source>
        <dbReference type="EMBL" id="MBB5695240.1"/>
    </source>
</evidence>
<evidence type="ECO:0000313" key="5">
    <source>
        <dbReference type="Proteomes" id="UP000580654"/>
    </source>
</evidence>
<keyword evidence="3" id="KW-0732">Signal</keyword>
<sequence length="204" mass="22062">MIAKLIALFAQFLIFEKGPAQESPKLPIAAFRRNDTVCARAKMKRRVLREEIMYRSALAAVALVMGQLSMTSVSVARDLVYQPVNPSFGGSPLNGPYILGQASANNFRYLESPQSKRDRQQQNALGLSNDPAAQFQRQITSSLLSQIASTIGQQILGENARDSGTFSVGGTSVAFQRMGGQIVIDINEGATGGQTRVTLPVPNF</sequence>
<evidence type="ECO:0000256" key="2">
    <source>
        <dbReference type="ARBA" id="ARBA00014031"/>
    </source>
</evidence>
<organism evidence="4 5">
    <name type="scientific">Muricoccus pecuniae</name>
    <dbReference type="NCBI Taxonomy" id="693023"/>
    <lineage>
        <taxon>Bacteria</taxon>
        <taxon>Pseudomonadati</taxon>
        <taxon>Pseudomonadota</taxon>
        <taxon>Alphaproteobacteria</taxon>
        <taxon>Acetobacterales</taxon>
        <taxon>Roseomonadaceae</taxon>
        <taxon>Muricoccus</taxon>
    </lineage>
</organism>
<protein>
    <recommendedName>
        <fullName evidence="2">Curli production assembly/transport component CsgF</fullName>
    </recommendedName>
</protein>
<dbReference type="Proteomes" id="UP000580654">
    <property type="component" value="Unassembled WGS sequence"/>
</dbReference>
<dbReference type="EMBL" id="JACIJD010000016">
    <property type="protein sequence ID" value="MBB5695240.1"/>
    <property type="molecule type" value="Genomic_DNA"/>
</dbReference>
<evidence type="ECO:0000256" key="3">
    <source>
        <dbReference type="ARBA" id="ARBA00022729"/>
    </source>
</evidence>
<dbReference type="InterPro" id="IPR018893">
    <property type="entry name" value="T8SS_CsgF"/>
</dbReference>
<accession>A0A840Y5Y1</accession>
<dbReference type="Pfam" id="PF10614">
    <property type="entry name" value="CsgF"/>
    <property type="match status" value="1"/>
</dbReference>